<dbReference type="GO" id="GO:0005737">
    <property type="term" value="C:cytoplasm"/>
    <property type="evidence" value="ECO:0007669"/>
    <property type="project" value="UniProtKB-SubCell"/>
</dbReference>
<evidence type="ECO:0000256" key="6">
    <source>
        <dbReference type="ARBA" id="ARBA00048117"/>
    </source>
</evidence>
<comment type="subcellular location">
    <subcellularLocation>
        <location evidence="7">Cytoplasm</location>
    </subcellularLocation>
</comment>
<dbReference type="GO" id="GO:0005506">
    <property type="term" value="F:iron ion binding"/>
    <property type="evidence" value="ECO:0007669"/>
    <property type="project" value="UniProtKB-UniRule"/>
</dbReference>
<evidence type="ECO:0000313" key="9">
    <source>
        <dbReference type="EMBL" id="MSS27700.1"/>
    </source>
</evidence>
<dbReference type="Proteomes" id="UP000477488">
    <property type="component" value="Unassembled WGS sequence"/>
</dbReference>
<comment type="catalytic activity">
    <reaction evidence="6 7">
        <text>L-threonylcarbamoyladenylate + adenosine(37) in tRNA = N(6)-L-threonylcarbamoyladenosine(37) in tRNA + AMP + H(+)</text>
        <dbReference type="Rhea" id="RHEA:37059"/>
        <dbReference type="Rhea" id="RHEA-COMP:10162"/>
        <dbReference type="Rhea" id="RHEA-COMP:10163"/>
        <dbReference type="ChEBI" id="CHEBI:15378"/>
        <dbReference type="ChEBI" id="CHEBI:73682"/>
        <dbReference type="ChEBI" id="CHEBI:74411"/>
        <dbReference type="ChEBI" id="CHEBI:74418"/>
        <dbReference type="ChEBI" id="CHEBI:456215"/>
        <dbReference type="EC" id="2.3.1.234"/>
    </reaction>
</comment>
<dbReference type="PRINTS" id="PR00789">
    <property type="entry name" value="OSIALOPTASE"/>
</dbReference>
<dbReference type="RefSeq" id="WP_154510373.1">
    <property type="nucleotide sequence ID" value="NZ_DBFWWU010000273.1"/>
</dbReference>
<dbReference type="InterPro" id="IPR022450">
    <property type="entry name" value="TsaD"/>
</dbReference>
<dbReference type="InterPro" id="IPR017861">
    <property type="entry name" value="KAE1/TsaD"/>
</dbReference>
<feature type="binding site" evidence="7">
    <location>
        <begin position="132"/>
        <end position="136"/>
    </location>
    <ligand>
        <name>substrate</name>
    </ligand>
</feature>
<dbReference type="NCBIfam" id="TIGR03723">
    <property type="entry name" value="T6A_TsaD_YgjD"/>
    <property type="match status" value="1"/>
</dbReference>
<evidence type="ECO:0000256" key="4">
    <source>
        <dbReference type="ARBA" id="ARBA00023004"/>
    </source>
</evidence>
<evidence type="ECO:0000256" key="5">
    <source>
        <dbReference type="ARBA" id="ARBA00023315"/>
    </source>
</evidence>
<keyword evidence="7" id="KW-0963">Cytoplasm</keyword>
<feature type="binding site" evidence="7">
    <location>
        <position position="178"/>
    </location>
    <ligand>
        <name>substrate</name>
    </ligand>
</feature>
<dbReference type="InterPro" id="IPR043129">
    <property type="entry name" value="ATPase_NBD"/>
</dbReference>
<organism evidence="9 10">
    <name type="scientific">Desulfovibrio porci</name>
    <dbReference type="NCBI Taxonomy" id="2605782"/>
    <lineage>
        <taxon>Bacteria</taxon>
        <taxon>Pseudomonadati</taxon>
        <taxon>Thermodesulfobacteriota</taxon>
        <taxon>Desulfovibrionia</taxon>
        <taxon>Desulfovibrionales</taxon>
        <taxon>Desulfovibrionaceae</taxon>
        <taxon>Desulfovibrio</taxon>
    </lineage>
</organism>
<keyword evidence="5 7" id="KW-0012">Acyltransferase</keyword>
<evidence type="ECO:0000256" key="2">
    <source>
        <dbReference type="ARBA" id="ARBA00022694"/>
    </source>
</evidence>
<keyword evidence="4 7" id="KW-0408">Iron</keyword>
<dbReference type="PANTHER" id="PTHR11735">
    <property type="entry name" value="TRNA N6-ADENOSINE THREONYLCARBAMOYLTRANSFERASE"/>
    <property type="match status" value="1"/>
</dbReference>
<dbReference type="CDD" id="cd24133">
    <property type="entry name" value="ASKHA_NBD_TsaD_bac"/>
    <property type="match status" value="1"/>
</dbReference>
<dbReference type="GO" id="GO:0061711">
    <property type="term" value="F:tRNA N(6)-L-threonylcarbamoyladenine synthase activity"/>
    <property type="evidence" value="ECO:0007669"/>
    <property type="project" value="UniProtKB-EC"/>
</dbReference>
<accession>A0A6L5XKI6</accession>
<dbReference type="Gene3D" id="3.30.420.40">
    <property type="match status" value="2"/>
</dbReference>
<proteinExistence type="inferred from homology"/>
<dbReference type="HAMAP" id="MF_01445">
    <property type="entry name" value="TsaD"/>
    <property type="match status" value="1"/>
</dbReference>
<comment type="cofactor">
    <cofactor evidence="7">
        <name>Fe(2+)</name>
        <dbReference type="ChEBI" id="CHEBI:29033"/>
    </cofactor>
    <text evidence="7">Binds 1 Fe(2+) ion per subunit.</text>
</comment>
<evidence type="ECO:0000313" key="10">
    <source>
        <dbReference type="Proteomes" id="UP000477488"/>
    </source>
</evidence>
<feature type="binding site" evidence="7">
    <location>
        <position position="311"/>
    </location>
    <ligand>
        <name>Fe cation</name>
        <dbReference type="ChEBI" id="CHEBI:24875"/>
    </ligand>
</feature>
<feature type="binding site" evidence="7">
    <location>
        <position position="283"/>
    </location>
    <ligand>
        <name>substrate</name>
    </ligand>
</feature>
<reference evidence="9 10" key="1">
    <citation type="submission" date="2019-09" db="EMBL/GenBank/DDBJ databases">
        <title>In-depth cultivation of the pig gut microbiome towards novel bacterial diversity and tailored functional studies.</title>
        <authorList>
            <person name="Wylensek D."/>
            <person name="Hitch T.C.A."/>
            <person name="Clavel T."/>
        </authorList>
    </citation>
    <scope>NUCLEOTIDE SEQUENCE [LARGE SCALE GENOMIC DNA]</scope>
    <source>
        <strain evidence="9 10">PG-178-WT-4</strain>
    </source>
</reference>
<sequence>MLCLGIESSCDETALALVEDGRLLDSVLASQADVHALFGGVVPELASREHYRYIGPLFDELMHRCQRQAADIDLVSVARGPGLLGSLLVGVAFAKGLALGLGARFLGLNHLHAHLLAVGLEQKLTFPCLGLLVSGGHTHIYRIEAPWRFLPLGRTLDDAAGEAFDKVGKLLGLAYPGGRLMDALARSGRADAGLFPRPYLDNDNLDFSFSGLKTAAAAYIEHYLDGRWPRPLQCVEDAPQALRDCCASFNLAVVDTLCAKVARALDRQPDLRTLIVAGGVAANTLLRERLKELMRRRGGEILAPGPALCTDNAAMTAYAGWLLGKAGFHHDLRMETIPRGRVVPEDMLCRAEQPQTGETA</sequence>
<dbReference type="InterPro" id="IPR000905">
    <property type="entry name" value="Gcp-like_dom"/>
</dbReference>
<dbReference type="PANTHER" id="PTHR11735:SF6">
    <property type="entry name" value="TRNA N6-ADENOSINE THREONYLCARBAMOYLTRANSFERASE, MITOCHONDRIAL"/>
    <property type="match status" value="1"/>
</dbReference>
<feature type="binding site" evidence="7">
    <location>
        <position position="114"/>
    </location>
    <ligand>
        <name>Fe cation</name>
        <dbReference type="ChEBI" id="CHEBI:24875"/>
    </ligand>
</feature>
<keyword evidence="2 7" id="KW-0819">tRNA processing</keyword>
<evidence type="ECO:0000259" key="8">
    <source>
        <dbReference type="Pfam" id="PF00814"/>
    </source>
</evidence>
<keyword evidence="1 7" id="KW-0808">Transferase</keyword>
<comment type="similarity">
    <text evidence="7">Belongs to the KAE1 / TsaD family.</text>
</comment>
<feature type="binding site" evidence="7">
    <location>
        <position position="110"/>
    </location>
    <ligand>
        <name>Fe cation</name>
        <dbReference type="ChEBI" id="CHEBI:24875"/>
    </ligand>
</feature>
<feature type="binding site" evidence="7">
    <location>
        <position position="165"/>
    </location>
    <ligand>
        <name>substrate</name>
    </ligand>
</feature>
<dbReference type="SUPFAM" id="SSF53067">
    <property type="entry name" value="Actin-like ATPase domain"/>
    <property type="match status" value="1"/>
</dbReference>
<dbReference type="AlphaFoldDB" id="A0A6L5XKI6"/>
<keyword evidence="10" id="KW-1185">Reference proteome</keyword>
<dbReference type="GO" id="GO:0002949">
    <property type="term" value="P:tRNA threonylcarbamoyladenosine modification"/>
    <property type="evidence" value="ECO:0007669"/>
    <property type="project" value="UniProtKB-UniRule"/>
</dbReference>
<dbReference type="EMBL" id="VUMH01000005">
    <property type="protein sequence ID" value="MSS27700.1"/>
    <property type="molecule type" value="Genomic_DNA"/>
</dbReference>
<feature type="binding site" evidence="7">
    <location>
        <position position="182"/>
    </location>
    <ligand>
        <name>substrate</name>
    </ligand>
</feature>
<feature type="domain" description="Gcp-like" evidence="8">
    <location>
        <begin position="23"/>
        <end position="318"/>
    </location>
</feature>
<dbReference type="EC" id="2.3.1.234" evidence="7"/>
<evidence type="ECO:0000256" key="3">
    <source>
        <dbReference type="ARBA" id="ARBA00022723"/>
    </source>
</evidence>
<name>A0A6L5XKI6_9BACT</name>
<evidence type="ECO:0000256" key="7">
    <source>
        <dbReference type="HAMAP-Rule" id="MF_01445"/>
    </source>
</evidence>
<dbReference type="Pfam" id="PF00814">
    <property type="entry name" value="TsaD"/>
    <property type="match status" value="1"/>
</dbReference>
<comment type="function">
    <text evidence="7">Required for the formation of a threonylcarbamoyl group on adenosine at position 37 (t(6)A37) in tRNAs that read codons beginning with adenine. Is involved in the transfer of the threonylcarbamoyl moiety of threonylcarbamoyl-AMP (TC-AMP) to the N6 group of A37, together with TsaE and TsaB. TsaD likely plays a direct catalytic role in this reaction.</text>
</comment>
<dbReference type="NCBIfam" id="TIGR00329">
    <property type="entry name" value="gcp_kae1"/>
    <property type="match status" value="1"/>
</dbReference>
<keyword evidence="3 7" id="KW-0479">Metal-binding</keyword>
<gene>
    <name evidence="7 9" type="primary">tsaD</name>
    <name evidence="9" type="ORF">FYJ44_06475</name>
</gene>
<comment type="caution">
    <text evidence="9">The sequence shown here is derived from an EMBL/GenBank/DDBJ whole genome shotgun (WGS) entry which is preliminary data.</text>
</comment>
<evidence type="ECO:0000256" key="1">
    <source>
        <dbReference type="ARBA" id="ARBA00022679"/>
    </source>
</evidence>
<protein>
    <recommendedName>
        <fullName evidence="7">tRNA N6-adenosine threonylcarbamoyltransferase</fullName>
        <ecNumber evidence="7">2.3.1.234</ecNumber>
    </recommendedName>
    <alternativeName>
        <fullName evidence="7">N6-L-threonylcarbamoyladenine synthase</fullName>
        <shortName evidence="7">t(6)A synthase</shortName>
    </alternativeName>
    <alternativeName>
        <fullName evidence="7">t(6)A37 threonylcarbamoyladenosine biosynthesis protein TsaD</fullName>
    </alternativeName>
    <alternativeName>
        <fullName evidence="7">tRNA threonylcarbamoyladenosine biosynthesis protein TsaD</fullName>
    </alternativeName>
</protein>